<dbReference type="EMBL" id="LNQE01001471">
    <property type="protein sequence ID" value="KUG16990.1"/>
    <property type="molecule type" value="Genomic_DNA"/>
</dbReference>
<gene>
    <name evidence="2" type="ORF">ASZ90_013353</name>
</gene>
<evidence type="ECO:0000259" key="1">
    <source>
        <dbReference type="Pfam" id="PF12654"/>
    </source>
</evidence>
<dbReference type="InterPro" id="IPR024264">
    <property type="entry name" value="DUF3786"/>
</dbReference>
<accession>A0A0W8F878</accession>
<sequence>MGYDIALGMAWEELKGLGLPSSNIISLFQDRYEIKQAEREVLFLPSRRQAIETVSVLLLHYLIGRSKNGYEPAGEWISIKETYGGKLFCSNFSRRAIRPLAERFSQSPEELVRTLQDGFAGRMVEGADVAVEVETFPGVIVRILFWRSDEDLPADATMLFDRALAQILTMEDLTVLLTILADDVPEGSEQSSQ</sequence>
<dbReference type="Pfam" id="PF12654">
    <property type="entry name" value="DUF3786"/>
    <property type="match status" value="1"/>
</dbReference>
<feature type="domain" description="DUF3786" evidence="1">
    <location>
        <begin position="24"/>
        <end position="181"/>
    </location>
</feature>
<organism evidence="2">
    <name type="scientific">hydrocarbon metagenome</name>
    <dbReference type="NCBI Taxonomy" id="938273"/>
    <lineage>
        <taxon>unclassified sequences</taxon>
        <taxon>metagenomes</taxon>
        <taxon>ecological metagenomes</taxon>
    </lineage>
</organism>
<protein>
    <recommendedName>
        <fullName evidence="1">DUF3786 domain-containing protein</fullName>
    </recommendedName>
</protein>
<evidence type="ECO:0000313" key="2">
    <source>
        <dbReference type="EMBL" id="KUG16990.1"/>
    </source>
</evidence>
<proteinExistence type="predicted"/>
<comment type="caution">
    <text evidence="2">The sequence shown here is derived from an EMBL/GenBank/DDBJ whole genome shotgun (WGS) entry which is preliminary data.</text>
</comment>
<dbReference type="AlphaFoldDB" id="A0A0W8F878"/>
<reference evidence="2" key="1">
    <citation type="journal article" date="2015" name="Proc. Natl. Acad. Sci. U.S.A.">
        <title>Networks of energetic and metabolic interactions define dynamics in microbial communities.</title>
        <authorList>
            <person name="Embree M."/>
            <person name="Liu J.K."/>
            <person name="Al-Bassam M.M."/>
            <person name="Zengler K."/>
        </authorList>
    </citation>
    <scope>NUCLEOTIDE SEQUENCE</scope>
</reference>
<name>A0A0W8F878_9ZZZZ</name>